<reference evidence="5 6" key="1">
    <citation type="submission" date="2019-07" db="EMBL/GenBank/DDBJ databases">
        <title>Finished genome of Venturia effusa.</title>
        <authorList>
            <person name="Young C.A."/>
            <person name="Cox M.P."/>
            <person name="Ganley A.R.D."/>
            <person name="David W.J."/>
        </authorList>
    </citation>
    <scope>NUCLEOTIDE SEQUENCE [LARGE SCALE GENOMIC DNA]</scope>
    <source>
        <strain evidence="6">albino</strain>
    </source>
</reference>
<dbReference type="InterPro" id="IPR012677">
    <property type="entry name" value="Nucleotide-bd_a/b_plait_sf"/>
</dbReference>
<dbReference type="InterPro" id="IPR000504">
    <property type="entry name" value="RRM_dom"/>
</dbReference>
<feature type="compositionally biased region" description="Polar residues" evidence="2">
    <location>
        <begin position="1"/>
        <end position="24"/>
    </location>
</feature>
<feature type="region of interest" description="Disordered" evidence="2">
    <location>
        <begin position="298"/>
        <end position="337"/>
    </location>
</feature>
<dbReference type="InterPro" id="IPR045168">
    <property type="entry name" value="YTH_prot"/>
</dbReference>
<protein>
    <recommendedName>
        <fullName evidence="7">YTH domain-containing protein</fullName>
    </recommendedName>
</protein>
<evidence type="ECO:0000259" key="4">
    <source>
        <dbReference type="PROSITE" id="PS50882"/>
    </source>
</evidence>
<keyword evidence="6" id="KW-1185">Reference proteome</keyword>
<dbReference type="PROSITE" id="PS50882">
    <property type="entry name" value="YTH"/>
    <property type="match status" value="1"/>
</dbReference>
<dbReference type="SMART" id="SM00360">
    <property type="entry name" value="RRM"/>
    <property type="match status" value="1"/>
</dbReference>
<proteinExistence type="predicted"/>
<dbReference type="InterPro" id="IPR035979">
    <property type="entry name" value="RBD_domain_sf"/>
</dbReference>
<name>A0A517KVY4_9PEZI</name>
<dbReference type="PANTHER" id="PTHR12357:SF3">
    <property type="entry name" value="YTH DOMAIN-CONTAINING PROTEIN 1"/>
    <property type="match status" value="1"/>
</dbReference>
<dbReference type="GO" id="GO:0005654">
    <property type="term" value="C:nucleoplasm"/>
    <property type="evidence" value="ECO:0007669"/>
    <property type="project" value="TreeGrafter"/>
</dbReference>
<dbReference type="CDD" id="cd00590">
    <property type="entry name" value="RRM_SF"/>
    <property type="match status" value="1"/>
</dbReference>
<evidence type="ECO:0000256" key="2">
    <source>
        <dbReference type="SAM" id="MobiDB-lite"/>
    </source>
</evidence>
<dbReference type="GO" id="GO:0000398">
    <property type="term" value="P:mRNA splicing, via spliceosome"/>
    <property type="evidence" value="ECO:0007669"/>
    <property type="project" value="TreeGrafter"/>
</dbReference>
<dbReference type="GO" id="GO:0003729">
    <property type="term" value="F:mRNA binding"/>
    <property type="evidence" value="ECO:0007669"/>
    <property type="project" value="TreeGrafter"/>
</dbReference>
<evidence type="ECO:0000313" key="5">
    <source>
        <dbReference type="EMBL" id="QDS67531.1"/>
    </source>
</evidence>
<dbReference type="Pfam" id="PF04146">
    <property type="entry name" value="YTH"/>
    <property type="match status" value="1"/>
</dbReference>
<dbReference type="Pfam" id="PF25701">
    <property type="entry name" value="RRM_YTH1"/>
    <property type="match status" value="1"/>
</dbReference>
<evidence type="ECO:0000313" key="6">
    <source>
        <dbReference type="Proteomes" id="UP000316270"/>
    </source>
</evidence>
<feature type="region of interest" description="Disordered" evidence="2">
    <location>
        <begin position="151"/>
        <end position="223"/>
    </location>
</feature>
<dbReference type="Proteomes" id="UP000316270">
    <property type="component" value="Chromosome 1"/>
</dbReference>
<dbReference type="InterPro" id="IPR057720">
    <property type="entry name" value="RRM_YTH1"/>
</dbReference>
<feature type="domain" description="YTH" evidence="4">
    <location>
        <begin position="356"/>
        <end position="550"/>
    </location>
</feature>
<keyword evidence="1" id="KW-0694">RNA-binding</keyword>
<dbReference type="PROSITE" id="PS50102">
    <property type="entry name" value="RRM"/>
    <property type="match status" value="1"/>
</dbReference>
<organism evidence="5 6">
    <name type="scientific">Venturia effusa</name>
    <dbReference type="NCBI Taxonomy" id="50376"/>
    <lineage>
        <taxon>Eukaryota</taxon>
        <taxon>Fungi</taxon>
        <taxon>Dikarya</taxon>
        <taxon>Ascomycota</taxon>
        <taxon>Pezizomycotina</taxon>
        <taxon>Dothideomycetes</taxon>
        <taxon>Pleosporomycetidae</taxon>
        <taxon>Venturiales</taxon>
        <taxon>Venturiaceae</taxon>
        <taxon>Venturia</taxon>
    </lineage>
</organism>
<dbReference type="STRING" id="50376.A0A517KVY4"/>
<dbReference type="Gene3D" id="3.10.590.10">
    <property type="entry name" value="ph1033 like domains"/>
    <property type="match status" value="1"/>
</dbReference>
<accession>A0A517KVY4</accession>
<evidence type="ECO:0000259" key="3">
    <source>
        <dbReference type="PROSITE" id="PS50102"/>
    </source>
</evidence>
<dbReference type="InterPro" id="IPR007275">
    <property type="entry name" value="YTH_domain"/>
</dbReference>
<sequence>MNPPRSNQQLSANHYAPPTSQNQHGAGFDMSGMAGSLPNYGNPSLPVPPQYRQDQRRPSGPSTPAVVYQLQQNVHYPPGAASFTNPAPYPAYGPAPYTSYPPGQISSNVPYSPYDTAQPRQGPGAIHYSQYSQHIPPQYYYYPTGYGPASPPHFGNQTGHMQFGYAGKSSSSGPLGPQPVQDGEGRLSTAGEDHYVRREPSNSSLSAVPRGPPRKPKQSGHALWVGNLPPGATVLDLKDHFSRDATRDIESLFLISKSNCGFVNYRTEDACAAAMQRFHDSRFQGVRLVCRLRRTSTPSPVVPVGPASTTVENTRSPSPSSSRSSLPKISAESDDAGTQVEEVKVEELANAARVSEKYFVVKSLTLQDLEQSVRNGIWATQAHNEQSLNKAFETADQVFLIFSANKSGEYFGYARMVSPIGANSDELKVLSQQASVVEPVDAPRKIPTPATEFAPKGHIIDDSARGTIFWEADLSDQEDEEEVSPPANGEVGTDGTDDRPFRVEWISTNRLPFYRTRGLRNPWNANREVKIARDGTELETSVGKRLIQMFHRPAPLPGPAGVATSITGIYPPEMGGTLPNQLGYQR</sequence>
<feature type="domain" description="RRM" evidence="3">
    <location>
        <begin position="221"/>
        <end position="295"/>
    </location>
</feature>
<dbReference type="EMBL" id="CP042185">
    <property type="protein sequence ID" value="QDS67531.1"/>
    <property type="molecule type" value="Genomic_DNA"/>
</dbReference>
<dbReference type="CDD" id="cd21134">
    <property type="entry name" value="YTH"/>
    <property type="match status" value="1"/>
</dbReference>
<feature type="compositionally biased region" description="Basic and acidic residues" evidence="2">
    <location>
        <begin position="191"/>
        <end position="200"/>
    </location>
</feature>
<dbReference type="GO" id="GO:0000381">
    <property type="term" value="P:regulation of alternative mRNA splicing, via spliceosome"/>
    <property type="evidence" value="ECO:0007669"/>
    <property type="project" value="TreeGrafter"/>
</dbReference>
<feature type="compositionally biased region" description="Low complexity" evidence="2">
    <location>
        <begin position="298"/>
        <end position="325"/>
    </location>
</feature>
<feature type="region of interest" description="Disordered" evidence="2">
    <location>
        <begin position="1"/>
        <end position="65"/>
    </location>
</feature>
<dbReference type="PANTHER" id="PTHR12357">
    <property type="entry name" value="YTH YT521-B HOMOLOGY DOMAIN-CONTAINING"/>
    <property type="match status" value="1"/>
</dbReference>
<evidence type="ECO:0008006" key="7">
    <source>
        <dbReference type="Google" id="ProtNLM"/>
    </source>
</evidence>
<dbReference type="OrthoDB" id="306690at2759"/>
<dbReference type="SUPFAM" id="SSF54928">
    <property type="entry name" value="RNA-binding domain, RBD"/>
    <property type="match status" value="1"/>
</dbReference>
<gene>
    <name evidence="5" type="ORF">FKW77_002404</name>
</gene>
<feature type="region of interest" description="Disordered" evidence="2">
    <location>
        <begin position="475"/>
        <end position="500"/>
    </location>
</feature>
<dbReference type="Gene3D" id="3.30.70.330">
    <property type="match status" value="1"/>
</dbReference>
<evidence type="ECO:0000256" key="1">
    <source>
        <dbReference type="PROSITE-ProRule" id="PRU00176"/>
    </source>
</evidence>
<dbReference type="GO" id="GO:1990247">
    <property type="term" value="F:N6-methyladenosine-containing RNA reader activity"/>
    <property type="evidence" value="ECO:0007669"/>
    <property type="project" value="TreeGrafter"/>
</dbReference>
<dbReference type="AlphaFoldDB" id="A0A517KVY4"/>